<dbReference type="Gene3D" id="3.40.630.30">
    <property type="match status" value="1"/>
</dbReference>
<organism evidence="2 3">
    <name type="scientific">Granulosicoccus antarcticus IMCC3135</name>
    <dbReference type="NCBI Taxonomy" id="1192854"/>
    <lineage>
        <taxon>Bacteria</taxon>
        <taxon>Pseudomonadati</taxon>
        <taxon>Pseudomonadota</taxon>
        <taxon>Gammaproteobacteria</taxon>
        <taxon>Chromatiales</taxon>
        <taxon>Granulosicoccaceae</taxon>
        <taxon>Granulosicoccus</taxon>
    </lineage>
</organism>
<dbReference type="OrthoDB" id="5936345at2"/>
<evidence type="ECO:0000313" key="3">
    <source>
        <dbReference type="Proteomes" id="UP000250079"/>
    </source>
</evidence>
<dbReference type="InterPro" id="IPR016181">
    <property type="entry name" value="Acyl_CoA_acyltransferase"/>
</dbReference>
<reference evidence="2 3" key="1">
    <citation type="submission" date="2016-12" db="EMBL/GenBank/DDBJ databases">
        <authorList>
            <person name="Song W.-J."/>
            <person name="Kurnit D.M."/>
        </authorList>
    </citation>
    <scope>NUCLEOTIDE SEQUENCE [LARGE SCALE GENOMIC DNA]</scope>
    <source>
        <strain evidence="2 3">IMCC3135</strain>
    </source>
</reference>
<dbReference type="EMBL" id="CP018632">
    <property type="protein sequence ID" value="ASJ74802.1"/>
    <property type="molecule type" value="Genomic_DNA"/>
</dbReference>
<dbReference type="AlphaFoldDB" id="A0A2Z2NTC1"/>
<protein>
    <recommendedName>
        <fullName evidence="1">N-acetyltransferase domain-containing protein</fullName>
    </recommendedName>
</protein>
<keyword evidence="3" id="KW-1185">Reference proteome</keyword>
<dbReference type="Proteomes" id="UP000250079">
    <property type="component" value="Chromosome"/>
</dbReference>
<dbReference type="InterPro" id="IPR000182">
    <property type="entry name" value="GNAT_dom"/>
</dbReference>
<dbReference type="KEGG" id="gai:IMCC3135_23665"/>
<evidence type="ECO:0000313" key="2">
    <source>
        <dbReference type="EMBL" id="ASJ74802.1"/>
    </source>
</evidence>
<feature type="domain" description="N-acetyltransferase" evidence="1">
    <location>
        <begin position="4"/>
        <end position="162"/>
    </location>
</feature>
<sequence length="349" mass="38354">MNRYAVSEVSAETDAPPICELWARNLESGCIEHAKGKLQQGYVANPAAKGALFVIREEVDSDPALAGVIGLHPRRFFQNGHQWLAATLADFSVDSAHRSAGPALMLMRTALNAGRERFPLIIGIPNSHSYAICRRAGMTPLGTLTKYTLISASRQRLAQRINRHLLPVAAPILDLTLKCRLIWKNLGLRPALNCREASFDDAELDRIWAQRPPALLVSDRSASMLRWRYCRNGVKPWRINIMQEPGGVDCGYVVWRLEDGLAVIGDFFSIEPSRLTASLLRAHARSAFAAGAHSVSASFLGSESITSAFYRAGYFLAESPGETVLVAKDMSFGEVTLSDCYLTTYDNDG</sequence>
<evidence type="ECO:0000259" key="1">
    <source>
        <dbReference type="PROSITE" id="PS51186"/>
    </source>
</evidence>
<name>A0A2Z2NTC1_9GAMM</name>
<proteinExistence type="predicted"/>
<dbReference type="GO" id="GO:0016747">
    <property type="term" value="F:acyltransferase activity, transferring groups other than amino-acyl groups"/>
    <property type="evidence" value="ECO:0007669"/>
    <property type="project" value="InterPro"/>
</dbReference>
<dbReference type="RefSeq" id="WP_088919788.1">
    <property type="nucleotide sequence ID" value="NZ_CP018632.1"/>
</dbReference>
<dbReference type="PROSITE" id="PS51186">
    <property type="entry name" value="GNAT"/>
    <property type="match status" value="1"/>
</dbReference>
<accession>A0A2Z2NTC1</accession>
<dbReference type="SUPFAM" id="SSF55729">
    <property type="entry name" value="Acyl-CoA N-acyltransferases (Nat)"/>
    <property type="match status" value="1"/>
</dbReference>
<gene>
    <name evidence="2" type="ORF">IMCC3135_23665</name>
</gene>